<organism evidence="5">
    <name type="scientific">hydrothermal vent metagenome</name>
    <dbReference type="NCBI Taxonomy" id="652676"/>
    <lineage>
        <taxon>unclassified sequences</taxon>
        <taxon>metagenomes</taxon>
        <taxon>ecological metagenomes</taxon>
    </lineage>
</organism>
<dbReference type="Gene3D" id="1.10.10.10">
    <property type="entry name" value="Winged helix-like DNA-binding domain superfamily/Winged helix DNA-binding domain"/>
    <property type="match status" value="1"/>
</dbReference>
<dbReference type="CDD" id="cd00090">
    <property type="entry name" value="HTH_ARSR"/>
    <property type="match status" value="1"/>
</dbReference>
<dbReference type="InterPro" id="IPR011991">
    <property type="entry name" value="ArsR-like_HTH"/>
</dbReference>
<dbReference type="PANTHER" id="PTHR33154:SF18">
    <property type="entry name" value="ARSENICAL RESISTANCE OPERON REPRESSOR"/>
    <property type="match status" value="1"/>
</dbReference>
<proteinExistence type="predicted"/>
<keyword evidence="1" id="KW-0805">Transcription regulation</keyword>
<evidence type="ECO:0000313" key="5">
    <source>
        <dbReference type="EMBL" id="VAX00220.1"/>
    </source>
</evidence>
<dbReference type="InterPro" id="IPR001845">
    <property type="entry name" value="HTH_ArsR_DNA-bd_dom"/>
</dbReference>
<sequence>MSKYETMSRQAGMFKALSNAHRLLLFNRLMTCCVPGTKCNPDEVVKFCVGDLGEGLDIAPSTLSHHLKELNRAGLVQMQRRGKNVDCWVEPAVLNELKAFFD</sequence>
<reference evidence="5" key="1">
    <citation type="submission" date="2018-06" db="EMBL/GenBank/DDBJ databases">
        <authorList>
            <person name="Zhirakovskaya E."/>
        </authorList>
    </citation>
    <scope>NUCLEOTIDE SEQUENCE</scope>
</reference>
<feature type="domain" description="HTH arsR-type" evidence="4">
    <location>
        <begin position="2"/>
        <end position="102"/>
    </location>
</feature>
<evidence type="ECO:0000259" key="4">
    <source>
        <dbReference type="PROSITE" id="PS50987"/>
    </source>
</evidence>
<dbReference type="InterPro" id="IPR036388">
    <property type="entry name" value="WH-like_DNA-bd_sf"/>
</dbReference>
<dbReference type="GO" id="GO:0003677">
    <property type="term" value="F:DNA binding"/>
    <property type="evidence" value="ECO:0007669"/>
    <property type="project" value="UniProtKB-KW"/>
</dbReference>
<evidence type="ECO:0000256" key="1">
    <source>
        <dbReference type="ARBA" id="ARBA00023015"/>
    </source>
</evidence>
<dbReference type="EMBL" id="UOFS01000043">
    <property type="protein sequence ID" value="VAX00220.1"/>
    <property type="molecule type" value="Genomic_DNA"/>
</dbReference>
<gene>
    <name evidence="5" type="ORF">MNBD_GAMMA22-68</name>
</gene>
<dbReference type="SUPFAM" id="SSF46785">
    <property type="entry name" value="Winged helix' DNA-binding domain"/>
    <property type="match status" value="1"/>
</dbReference>
<dbReference type="AlphaFoldDB" id="A0A3B1APQ7"/>
<dbReference type="GO" id="GO:0003700">
    <property type="term" value="F:DNA-binding transcription factor activity"/>
    <property type="evidence" value="ECO:0007669"/>
    <property type="project" value="InterPro"/>
</dbReference>
<dbReference type="InterPro" id="IPR051081">
    <property type="entry name" value="HTH_MetalResp_TranReg"/>
</dbReference>
<dbReference type="PROSITE" id="PS50987">
    <property type="entry name" value="HTH_ARSR_2"/>
    <property type="match status" value="1"/>
</dbReference>
<keyword evidence="3" id="KW-0804">Transcription</keyword>
<evidence type="ECO:0000256" key="3">
    <source>
        <dbReference type="ARBA" id="ARBA00023163"/>
    </source>
</evidence>
<evidence type="ECO:0000256" key="2">
    <source>
        <dbReference type="ARBA" id="ARBA00023125"/>
    </source>
</evidence>
<dbReference type="Pfam" id="PF01022">
    <property type="entry name" value="HTH_5"/>
    <property type="match status" value="1"/>
</dbReference>
<accession>A0A3B1APQ7</accession>
<keyword evidence="2" id="KW-0238">DNA-binding</keyword>
<dbReference type="InterPro" id="IPR036390">
    <property type="entry name" value="WH_DNA-bd_sf"/>
</dbReference>
<dbReference type="SMART" id="SM00418">
    <property type="entry name" value="HTH_ARSR"/>
    <property type="match status" value="1"/>
</dbReference>
<name>A0A3B1APQ7_9ZZZZ</name>
<protein>
    <submittedName>
        <fullName evidence="5">Transcriptional regulator, ArsR family</fullName>
    </submittedName>
</protein>
<dbReference type="PANTHER" id="PTHR33154">
    <property type="entry name" value="TRANSCRIPTIONAL REGULATOR, ARSR FAMILY"/>
    <property type="match status" value="1"/>
</dbReference>